<dbReference type="GO" id="GO:0015038">
    <property type="term" value="F:glutathione disulfide oxidoreductase activity"/>
    <property type="evidence" value="ECO:0007669"/>
    <property type="project" value="TreeGrafter"/>
</dbReference>
<proteinExistence type="predicted"/>
<dbReference type="InterPro" id="IPR011899">
    <property type="entry name" value="Glutaredoxin_euk/vir"/>
</dbReference>
<evidence type="ECO:0000256" key="1">
    <source>
        <dbReference type="ARBA" id="ARBA00022448"/>
    </source>
</evidence>
<evidence type="ECO:0000256" key="4">
    <source>
        <dbReference type="ARBA" id="ARBA00023284"/>
    </source>
</evidence>
<keyword evidence="1" id="KW-0813">Transport</keyword>
<dbReference type="PRINTS" id="PR00160">
    <property type="entry name" value="GLUTAREDOXIN"/>
</dbReference>
<dbReference type="InterPro" id="IPR002109">
    <property type="entry name" value="Glutaredoxin"/>
</dbReference>
<dbReference type="NCBIfam" id="TIGR02180">
    <property type="entry name" value="GRX_euk"/>
    <property type="match status" value="1"/>
</dbReference>
<dbReference type="PANTHER" id="PTHR45694:SF18">
    <property type="entry name" value="GLUTAREDOXIN-1-RELATED"/>
    <property type="match status" value="1"/>
</dbReference>
<accession>A0A7S4JLR4</accession>
<keyword evidence="3" id="KW-1015">Disulfide bond</keyword>
<dbReference type="InterPro" id="IPR036249">
    <property type="entry name" value="Thioredoxin-like_sf"/>
</dbReference>
<evidence type="ECO:0000256" key="2">
    <source>
        <dbReference type="ARBA" id="ARBA00022982"/>
    </source>
</evidence>
<dbReference type="GO" id="GO:0034599">
    <property type="term" value="P:cellular response to oxidative stress"/>
    <property type="evidence" value="ECO:0007669"/>
    <property type="project" value="TreeGrafter"/>
</dbReference>
<sequence>MFNSLFGSREANADEGDDIIMERVDQEIEGNKIVIFSKSYCPYCSTTKSLFQSKFPGVAARVIELDQVKDGSKMQSALGRKSGQRTVPNVFVAGEHVGGNDDTHAAFRSGKLQKLVEG</sequence>
<dbReference type="InterPro" id="IPR014025">
    <property type="entry name" value="Glutaredoxin_subgr"/>
</dbReference>
<dbReference type="Gene3D" id="3.40.30.10">
    <property type="entry name" value="Glutaredoxin"/>
    <property type="match status" value="1"/>
</dbReference>
<evidence type="ECO:0000256" key="3">
    <source>
        <dbReference type="ARBA" id="ARBA00023157"/>
    </source>
</evidence>
<dbReference type="PROSITE" id="PS51354">
    <property type="entry name" value="GLUTAREDOXIN_2"/>
    <property type="match status" value="1"/>
</dbReference>
<dbReference type="EMBL" id="HBKQ01043477">
    <property type="protein sequence ID" value="CAE2267725.1"/>
    <property type="molecule type" value="Transcribed_RNA"/>
</dbReference>
<evidence type="ECO:0000259" key="5">
    <source>
        <dbReference type="Pfam" id="PF00462"/>
    </source>
</evidence>
<dbReference type="AlphaFoldDB" id="A0A7S4JLR4"/>
<dbReference type="SUPFAM" id="SSF52833">
    <property type="entry name" value="Thioredoxin-like"/>
    <property type="match status" value="1"/>
</dbReference>
<dbReference type="FunFam" id="3.40.30.10:FF:000026">
    <property type="entry name" value="Glutaredoxin 2"/>
    <property type="match status" value="1"/>
</dbReference>
<dbReference type="GO" id="GO:0005737">
    <property type="term" value="C:cytoplasm"/>
    <property type="evidence" value="ECO:0007669"/>
    <property type="project" value="TreeGrafter"/>
</dbReference>
<evidence type="ECO:0000313" key="6">
    <source>
        <dbReference type="EMBL" id="CAE2267725.1"/>
    </source>
</evidence>
<keyword evidence="4" id="KW-0676">Redox-active center</keyword>
<dbReference type="CDD" id="cd03419">
    <property type="entry name" value="GRX_GRXh_1_2_like"/>
    <property type="match status" value="1"/>
</dbReference>
<dbReference type="PROSITE" id="PS00195">
    <property type="entry name" value="GLUTAREDOXIN_1"/>
    <property type="match status" value="1"/>
</dbReference>
<feature type="domain" description="Glutaredoxin" evidence="5">
    <location>
        <begin position="33"/>
        <end position="97"/>
    </location>
</feature>
<organism evidence="6">
    <name type="scientific">Odontella aurita</name>
    <dbReference type="NCBI Taxonomy" id="265563"/>
    <lineage>
        <taxon>Eukaryota</taxon>
        <taxon>Sar</taxon>
        <taxon>Stramenopiles</taxon>
        <taxon>Ochrophyta</taxon>
        <taxon>Bacillariophyta</taxon>
        <taxon>Mediophyceae</taxon>
        <taxon>Biddulphiophycidae</taxon>
        <taxon>Eupodiscales</taxon>
        <taxon>Odontellaceae</taxon>
        <taxon>Odontella</taxon>
    </lineage>
</organism>
<name>A0A7S4JLR4_9STRA</name>
<dbReference type="InterPro" id="IPR011767">
    <property type="entry name" value="GLR_AS"/>
</dbReference>
<dbReference type="PANTHER" id="PTHR45694">
    <property type="entry name" value="GLUTAREDOXIN 2"/>
    <property type="match status" value="1"/>
</dbReference>
<reference evidence="6" key="1">
    <citation type="submission" date="2021-01" db="EMBL/GenBank/DDBJ databases">
        <authorList>
            <person name="Corre E."/>
            <person name="Pelletier E."/>
            <person name="Niang G."/>
            <person name="Scheremetjew M."/>
            <person name="Finn R."/>
            <person name="Kale V."/>
            <person name="Holt S."/>
            <person name="Cochrane G."/>
            <person name="Meng A."/>
            <person name="Brown T."/>
            <person name="Cohen L."/>
        </authorList>
    </citation>
    <scope>NUCLEOTIDE SEQUENCE</scope>
    <source>
        <strain evidence="6">Isolate 1302-5</strain>
    </source>
</reference>
<dbReference type="Pfam" id="PF00462">
    <property type="entry name" value="Glutaredoxin"/>
    <property type="match status" value="1"/>
</dbReference>
<protein>
    <recommendedName>
        <fullName evidence="5">Glutaredoxin domain-containing protein</fullName>
    </recommendedName>
</protein>
<keyword evidence="2" id="KW-0249">Electron transport</keyword>
<gene>
    <name evidence="6" type="ORF">OAUR00152_LOCUS29966</name>
</gene>